<name>A0A090TE16_9VIBR</name>
<evidence type="ECO:0000256" key="1">
    <source>
        <dbReference type="SAM" id="Phobius"/>
    </source>
</evidence>
<dbReference type="AlphaFoldDB" id="A0A090TE16"/>
<dbReference type="Proteomes" id="UP000029224">
    <property type="component" value="Unassembled WGS sequence"/>
</dbReference>
<protein>
    <submittedName>
        <fullName evidence="2">Uncharacterized protein</fullName>
    </submittedName>
</protein>
<feature type="transmembrane region" description="Helical" evidence="1">
    <location>
        <begin position="21"/>
        <end position="39"/>
    </location>
</feature>
<keyword evidence="1" id="KW-1133">Transmembrane helix</keyword>
<keyword evidence="1" id="KW-0812">Transmembrane</keyword>
<gene>
    <name evidence="2" type="ORF">JCM19240_3105</name>
</gene>
<dbReference type="EMBL" id="BBMT01000028">
    <property type="protein sequence ID" value="GAL38141.1"/>
    <property type="molecule type" value="Genomic_DNA"/>
</dbReference>
<organism evidence="2 3">
    <name type="scientific">Vibrio maritimus</name>
    <dbReference type="NCBI Taxonomy" id="990268"/>
    <lineage>
        <taxon>Bacteria</taxon>
        <taxon>Pseudomonadati</taxon>
        <taxon>Pseudomonadota</taxon>
        <taxon>Gammaproteobacteria</taxon>
        <taxon>Vibrionales</taxon>
        <taxon>Vibrionaceae</taxon>
        <taxon>Vibrio</taxon>
    </lineage>
</organism>
<keyword evidence="1" id="KW-0472">Membrane</keyword>
<comment type="caution">
    <text evidence="2">The sequence shown here is derived from an EMBL/GenBank/DDBJ whole genome shotgun (WGS) entry which is preliminary data.</text>
</comment>
<sequence>MLFPNAEKHHSLKFKAKSSSISLDYIVEIFAVYSIFYTPPKQ</sequence>
<reference evidence="2 3" key="2">
    <citation type="submission" date="2014-09" db="EMBL/GenBank/DDBJ databases">
        <authorList>
            <consortium name="NBRP consortium"/>
            <person name="Sawabe T."/>
            <person name="Meirelles P."/>
            <person name="Nakanishi M."/>
            <person name="Sayaka M."/>
            <person name="Hattori M."/>
            <person name="Ohkuma M."/>
        </authorList>
    </citation>
    <scope>NUCLEOTIDE SEQUENCE [LARGE SCALE GENOMIC DNA]</scope>
    <source>
        <strain evidence="2 3">JCM 19240</strain>
    </source>
</reference>
<proteinExistence type="predicted"/>
<reference evidence="2 3" key="1">
    <citation type="submission" date="2014-09" db="EMBL/GenBank/DDBJ databases">
        <title>Vibrio maritimus JCM 19240. (C210) whole genome shotgun sequence.</title>
        <authorList>
            <person name="Sawabe T."/>
            <person name="Meirelles P."/>
            <person name="Nakanishi M."/>
            <person name="Sayaka M."/>
            <person name="Hattori M."/>
            <person name="Ohkuma M."/>
        </authorList>
    </citation>
    <scope>NUCLEOTIDE SEQUENCE [LARGE SCALE GENOMIC DNA]</scope>
    <source>
        <strain evidence="2 3">JCM 19240</strain>
    </source>
</reference>
<evidence type="ECO:0000313" key="3">
    <source>
        <dbReference type="Proteomes" id="UP000029224"/>
    </source>
</evidence>
<evidence type="ECO:0000313" key="2">
    <source>
        <dbReference type="EMBL" id="GAL38141.1"/>
    </source>
</evidence>
<keyword evidence="3" id="KW-1185">Reference proteome</keyword>
<accession>A0A090TE16</accession>